<evidence type="ECO:0000313" key="13">
    <source>
        <dbReference type="Proteomes" id="UP001159042"/>
    </source>
</evidence>
<comment type="catalytic activity">
    <reaction evidence="8 9">
        <text>a di-trans,poly-cis-dolichal + NADP(+) = a di-trans,poly-cis-polyprenal + NADPH + H(+)</text>
        <dbReference type="Rhea" id="RHEA:80727"/>
        <dbReference type="Rhea" id="RHEA-COMP:19536"/>
        <dbReference type="Rhea" id="RHEA-COMP:19537"/>
        <dbReference type="ChEBI" id="CHEBI:15378"/>
        <dbReference type="ChEBI" id="CHEBI:57783"/>
        <dbReference type="ChEBI" id="CHEBI:58349"/>
        <dbReference type="ChEBI" id="CHEBI:231623"/>
        <dbReference type="ChEBI" id="CHEBI:231637"/>
        <dbReference type="EC" id="1.3.1.94"/>
    </reaction>
    <physiologicalReaction direction="right-to-left" evidence="8 9">
        <dbReference type="Rhea" id="RHEA:80729"/>
    </physiologicalReaction>
</comment>
<dbReference type="InterPro" id="IPR039698">
    <property type="entry name" value="Dfg10/SRD5A3"/>
</dbReference>
<comment type="similarity">
    <text evidence="6 9">Belongs to the steroid 5-alpha reductase family. Polyprenal reductase subfamily.</text>
</comment>
<dbReference type="PANTHER" id="PTHR14624:SF0">
    <property type="entry name" value="POLYPRENOL REDUCTASE"/>
    <property type="match status" value="1"/>
</dbReference>
<feature type="chain" id="PRO_5043574980" description="Polyprenal reductase" evidence="10">
    <location>
        <begin position="23"/>
        <end position="308"/>
    </location>
</feature>
<keyword evidence="5 9" id="KW-0472">Membrane</keyword>
<dbReference type="InterPro" id="IPR001104">
    <property type="entry name" value="3-oxo-5_a-steroid_4-DH_C"/>
</dbReference>
<keyword evidence="9" id="KW-0521">NADP</keyword>
<keyword evidence="3 9" id="KW-0812">Transmembrane</keyword>
<dbReference type="Proteomes" id="UP001159042">
    <property type="component" value="Unassembled WGS sequence"/>
</dbReference>
<dbReference type="EC" id="1.3.1.94" evidence="2 9"/>
<comment type="pathway">
    <text evidence="9">Protein modification; protein glycosylation.</text>
</comment>
<keyword evidence="13" id="KW-1185">Reference proteome</keyword>
<evidence type="ECO:0000256" key="5">
    <source>
        <dbReference type="ARBA" id="ARBA00023136"/>
    </source>
</evidence>
<comment type="caution">
    <text evidence="12">The sequence shown here is derived from an EMBL/GenBank/DDBJ whole genome shotgun (WGS) entry which is preliminary data.</text>
</comment>
<feature type="transmembrane region" description="Helical" evidence="9">
    <location>
        <begin position="149"/>
        <end position="168"/>
    </location>
</feature>
<dbReference type="GO" id="GO:0102389">
    <property type="term" value="F:polyprenol reductase activity"/>
    <property type="evidence" value="ECO:0007669"/>
    <property type="project" value="UniProtKB-UniRule"/>
</dbReference>
<organism evidence="12 13">
    <name type="scientific">Exocentrus adspersus</name>
    <dbReference type="NCBI Taxonomy" id="1586481"/>
    <lineage>
        <taxon>Eukaryota</taxon>
        <taxon>Metazoa</taxon>
        <taxon>Ecdysozoa</taxon>
        <taxon>Arthropoda</taxon>
        <taxon>Hexapoda</taxon>
        <taxon>Insecta</taxon>
        <taxon>Pterygota</taxon>
        <taxon>Neoptera</taxon>
        <taxon>Endopterygota</taxon>
        <taxon>Coleoptera</taxon>
        <taxon>Polyphaga</taxon>
        <taxon>Cucujiformia</taxon>
        <taxon>Chrysomeloidea</taxon>
        <taxon>Cerambycidae</taxon>
        <taxon>Lamiinae</taxon>
        <taxon>Acanthocinini</taxon>
        <taxon>Exocentrus</taxon>
    </lineage>
</organism>
<comment type="function">
    <text evidence="9">Plays a key role in early steps of protein N-linked glycosylation by being involved in the conversion of polyprenol into dolichol. Acts as a polyprenal reductase that mediates the reduction of polyprenal into dolichal in a NADP-dependent mechanism. Dolichols are required for the synthesis of dolichol-linked monosaccharides and the oligosaccharide precursor used for N-glycosylation.</text>
</comment>
<dbReference type="GO" id="GO:0006488">
    <property type="term" value="P:dolichol-linked oligosaccharide biosynthetic process"/>
    <property type="evidence" value="ECO:0007669"/>
    <property type="project" value="UniProtKB-UniRule"/>
</dbReference>
<evidence type="ECO:0000256" key="3">
    <source>
        <dbReference type="ARBA" id="ARBA00022692"/>
    </source>
</evidence>
<evidence type="ECO:0000313" key="12">
    <source>
        <dbReference type="EMBL" id="KAJ8919447.1"/>
    </source>
</evidence>
<protein>
    <recommendedName>
        <fullName evidence="7 9">Polyprenal reductase</fullName>
        <ecNumber evidence="2 9">1.3.1.94</ecNumber>
    </recommendedName>
</protein>
<keyword evidence="9" id="KW-0560">Oxidoreductase</keyword>
<dbReference type="GO" id="GO:0160198">
    <property type="term" value="F:polyprenal reductase activity"/>
    <property type="evidence" value="ECO:0007669"/>
    <property type="project" value="UniProtKB-EC"/>
</dbReference>
<dbReference type="GO" id="GO:0016095">
    <property type="term" value="P:polyprenol catabolic process"/>
    <property type="evidence" value="ECO:0007669"/>
    <property type="project" value="UniProtKB-UniRule"/>
</dbReference>
<feature type="signal peptide" evidence="10">
    <location>
        <begin position="1"/>
        <end position="22"/>
    </location>
</feature>
<dbReference type="PANTHER" id="PTHR14624">
    <property type="entry name" value="DFG10 PROTEIN"/>
    <property type="match status" value="1"/>
</dbReference>
<keyword evidence="4 9" id="KW-1133">Transmembrane helix</keyword>
<feature type="transmembrane region" description="Helical" evidence="9">
    <location>
        <begin position="251"/>
        <end position="275"/>
    </location>
</feature>
<evidence type="ECO:0000256" key="6">
    <source>
        <dbReference type="ARBA" id="ARBA00046320"/>
    </source>
</evidence>
<dbReference type="AlphaFoldDB" id="A0AAV8VZX2"/>
<keyword evidence="9" id="KW-0256">Endoplasmic reticulum</keyword>
<evidence type="ECO:0000256" key="10">
    <source>
        <dbReference type="SAM" id="SignalP"/>
    </source>
</evidence>
<evidence type="ECO:0000256" key="8">
    <source>
        <dbReference type="ARBA" id="ARBA00049427"/>
    </source>
</evidence>
<evidence type="ECO:0000256" key="1">
    <source>
        <dbReference type="ARBA" id="ARBA00004127"/>
    </source>
</evidence>
<evidence type="ECO:0000256" key="2">
    <source>
        <dbReference type="ARBA" id="ARBA00012522"/>
    </source>
</evidence>
<dbReference type="GO" id="GO:0003865">
    <property type="term" value="F:3-oxo-5-alpha-steroid 4-dehydrogenase activity"/>
    <property type="evidence" value="ECO:0007669"/>
    <property type="project" value="TreeGrafter"/>
</dbReference>
<gene>
    <name evidence="12" type="ORF">NQ315_016547</name>
</gene>
<proteinExistence type="inferred from homology"/>
<comment type="subcellular location">
    <subcellularLocation>
        <location evidence="1">Endomembrane system</location>
        <topology evidence="1">Multi-pass membrane protein</topology>
    </subcellularLocation>
    <subcellularLocation>
        <location evidence="9">Endoplasmic reticulum membrane</location>
    </subcellularLocation>
</comment>
<accession>A0AAV8VZX2</accession>
<evidence type="ECO:0000256" key="4">
    <source>
        <dbReference type="ARBA" id="ARBA00022989"/>
    </source>
</evidence>
<dbReference type="PROSITE" id="PS50244">
    <property type="entry name" value="S5A_REDUCTASE"/>
    <property type="match status" value="1"/>
</dbReference>
<evidence type="ECO:0000256" key="9">
    <source>
        <dbReference type="RuleBase" id="RU367081"/>
    </source>
</evidence>
<feature type="transmembrane region" description="Helical" evidence="9">
    <location>
        <begin position="67"/>
        <end position="88"/>
    </location>
</feature>
<reference evidence="12 13" key="1">
    <citation type="journal article" date="2023" name="Insect Mol. Biol.">
        <title>Genome sequencing provides insights into the evolution of gene families encoding plant cell wall-degrading enzymes in longhorned beetles.</title>
        <authorList>
            <person name="Shin N.R."/>
            <person name="Okamura Y."/>
            <person name="Kirsch R."/>
            <person name="Pauchet Y."/>
        </authorList>
    </citation>
    <scope>NUCLEOTIDE SEQUENCE [LARGE SCALE GENOMIC DNA]</scope>
    <source>
        <strain evidence="12">EAD_L_NR</strain>
    </source>
</reference>
<sequence>MNYISLGFSLLTSAIIIGGSLVNTLEDKLPAFILKNFKYGKFGFKGKQSRLASKIVIDVPKSWFKHYYLFAIYIYAYGFYVATCTYIFDYEAPKWLIDCLNLVCGQHRVATTSAAKTYIAFTLLTLQVFRRVYDTHFVSVFAKQGRMSLTLYLIGLYHYPACALAILCEAPKFTSQSLSPVMDTFTTASISKVDIFVIILFMWAWWHQHVATKILANLRKDEKGTVVSDAHKIPHGDWFKYLTAPHQTAEIIMYAALTILLWTNLTWFFVFTWVLSNQIETILLSHWWYLEKFDDFPKNRKALIPFLY</sequence>
<evidence type="ECO:0000256" key="7">
    <source>
        <dbReference type="ARBA" id="ARBA00047186"/>
    </source>
</evidence>
<dbReference type="GO" id="GO:0005789">
    <property type="term" value="C:endoplasmic reticulum membrane"/>
    <property type="evidence" value="ECO:0007669"/>
    <property type="project" value="UniProtKB-SubCell"/>
</dbReference>
<feature type="transmembrane region" description="Helical" evidence="9">
    <location>
        <begin position="189"/>
        <end position="206"/>
    </location>
</feature>
<feature type="domain" description="3-oxo-5-alpha-steroid 4-dehydrogenase C-terminal" evidence="11">
    <location>
        <begin position="194"/>
        <end position="308"/>
    </location>
</feature>
<name>A0AAV8VZX2_9CUCU</name>
<evidence type="ECO:0000259" key="11">
    <source>
        <dbReference type="Pfam" id="PF02544"/>
    </source>
</evidence>
<keyword evidence="10" id="KW-0732">Signal</keyword>
<dbReference type="EMBL" id="JANEYG010000018">
    <property type="protein sequence ID" value="KAJ8919447.1"/>
    <property type="molecule type" value="Genomic_DNA"/>
</dbReference>
<dbReference type="Pfam" id="PF02544">
    <property type="entry name" value="Steroid_dh"/>
    <property type="match status" value="1"/>
</dbReference>